<proteinExistence type="predicted"/>
<accession>A1ZGY7</accession>
<name>A1ZGY7_MICM2</name>
<dbReference type="Gene3D" id="1.25.40.10">
    <property type="entry name" value="Tetratricopeptide repeat domain"/>
    <property type="match status" value="1"/>
</dbReference>
<evidence type="ECO:0000313" key="2">
    <source>
        <dbReference type="Proteomes" id="UP000004095"/>
    </source>
</evidence>
<comment type="caution">
    <text evidence="1">The sequence shown here is derived from an EMBL/GenBank/DDBJ whole genome shotgun (WGS) entry which is preliminary data.</text>
</comment>
<protein>
    <submittedName>
        <fullName evidence="1">Tetratricopeptide repeat domain protein</fullName>
    </submittedName>
</protein>
<evidence type="ECO:0000313" key="1">
    <source>
        <dbReference type="EMBL" id="EAY30256.1"/>
    </source>
</evidence>
<dbReference type="EMBL" id="AAWS01000007">
    <property type="protein sequence ID" value="EAY30256.1"/>
    <property type="molecule type" value="Genomic_DNA"/>
</dbReference>
<organism evidence="1 2">
    <name type="scientific">Microscilla marina ATCC 23134</name>
    <dbReference type="NCBI Taxonomy" id="313606"/>
    <lineage>
        <taxon>Bacteria</taxon>
        <taxon>Pseudomonadati</taxon>
        <taxon>Bacteroidota</taxon>
        <taxon>Cytophagia</taxon>
        <taxon>Cytophagales</taxon>
        <taxon>Microscillaceae</taxon>
        <taxon>Microscilla</taxon>
    </lineage>
</organism>
<dbReference type="SUPFAM" id="SSF48452">
    <property type="entry name" value="TPR-like"/>
    <property type="match status" value="1"/>
</dbReference>
<dbReference type="Proteomes" id="UP000004095">
    <property type="component" value="Unassembled WGS sequence"/>
</dbReference>
<gene>
    <name evidence="1" type="ORF">M23134_08080</name>
</gene>
<dbReference type="InterPro" id="IPR011990">
    <property type="entry name" value="TPR-like_helical_dom_sf"/>
</dbReference>
<dbReference type="AlphaFoldDB" id="A1ZGY7"/>
<reference evidence="1 2" key="1">
    <citation type="submission" date="2007-01" db="EMBL/GenBank/DDBJ databases">
        <authorList>
            <person name="Haygood M."/>
            <person name="Podell S."/>
            <person name="Anderson C."/>
            <person name="Hopkinson B."/>
            <person name="Roe K."/>
            <person name="Barbeau K."/>
            <person name="Gaasterland T."/>
            <person name="Ferriera S."/>
            <person name="Johnson J."/>
            <person name="Kravitz S."/>
            <person name="Beeson K."/>
            <person name="Sutton G."/>
            <person name="Rogers Y.-H."/>
            <person name="Friedman R."/>
            <person name="Frazier M."/>
            <person name="Venter J.C."/>
        </authorList>
    </citation>
    <scope>NUCLEOTIDE SEQUENCE [LARGE SCALE GENOMIC DNA]</scope>
    <source>
        <strain evidence="1 2">ATCC 23134</strain>
    </source>
</reference>
<keyword evidence="2" id="KW-1185">Reference proteome</keyword>
<sequence>MDTAEQVFDQAKYELSIQYYTQAIAQINAPANLAYALYMRGCAYKEIGNKDKARQDWESAQKLGFQHPWGINLIAQALND</sequence>